<feature type="transmembrane region" description="Helical" evidence="2">
    <location>
        <begin position="106"/>
        <end position="128"/>
    </location>
</feature>
<keyword evidence="2" id="KW-1133">Transmembrane helix</keyword>
<feature type="transmembrane region" description="Helical" evidence="2">
    <location>
        <begin position="155"/>
        <end position="178"/>
    </location>
</feature>
<feature type="region of interest" description="Disordered" evidence="1">
    <location>
        <begin position="252"/>
        <end position="332"/>
    </location>
</feature>
<feature type="compositionally biased region" description="Pro residues" evidence="1">
    <location>
        <begin position="311"/>
        <end position="320"/>
    </location>
</feature>
<feature type="transmembrane region" description="Helical" evidence="2">
    <location>
        <begin position="58"/>
        <end position="77"/>
    </location>
</feature>
<feature type="compositionally biased region" description="Pro residues" evidence="1">
    <location>
        <begin position="289"/>
        <end position="302"/>
    </location>
</feature>
<dbReference type="AlphaFoldDB" id="A0A1Y6LS62"/>
<feature type="compositionally biased region" description="Low complexity" evidence="1">
    <location>
        <begin position="265"/>
        <end position="288"/>
    </location>
</feature>
<organism evidence="3 4">
    <name type="scientific">Zymoseptoria tritici ST99CH_1A5</name>
    <dbReference type="NCBI Taxonomy" id="1276529"/>
    <lineage>
        <taxon>Eukaryota</taxon>
        <taxon>Fungi</taxon>
        <taxon>Dikarya</taxon>
        <taxon>Ascomycota</taxon>
        <taxon>Pezizomycotina</taxon>
        <taxon>Dothideomycetes</taxon>
        <taxon>Dothideomycetidae</taxon>
        <taxon>Mycosphaerellales</taxon>
        <taxon>Mycosphaerellaceae</taxon>
        <taxon>Zymoseptoria</taxon>
    </lineage>
</organism>
<reference evidence="3 4" key="1">
    <citation type="submission" date="2016-10" db="EMBL/GenBank/DDBJ databases">
        <authorList>
            <person name="Varghese N."/>
        </authorList>
    </citation>
    <scope>NUCLEOTIDE SEQUENCE [LARGE SCALE GENOMIC DNA]</scope>
</reference>
<gene>
    <name evidence="3" type="ORF">ZT1A5_G8677</name>
</gene>
<proteinExistence type="predicted"/>
<evidence type="ECO:0000256" key="1">
    <source>
        <dbReference type="SAM" id="MobiDB-lite"/>
    </source>
</evidence>
<protein>
    <submittedName>
        <fullName evidence="3">Uncharacterized protein</fullName>
    </submittedName>
</protein>
<keyword evidence="2" id="KW-0472">Membrane</keyword>
<evidence type="ECO:0000313" key="4">
    <source>
        <dbReference type="Proteomes" id="UP000215453"/>
    </source>
</evidence>
<evidence type="ECO:0000313" key="3">
    <source>
        <dbReference type="EMBL" id="SMY27233.1"/>
    </source>
</evidence>
<feature type="transmembrane region" description="Helical" evidence="2">
    <location>
        <begin position="21"/>
        <end position="46"/>
    </location>
</feature>
<accession>A0A1Y6LS62</accession>
<keyword evidence="2" id="KW-0812">Transmembrane</keyword>
<dbReference type="Proteomes" id="UP000215453">
    <property type="component" value="Chromosome 8"/>
</dbReference>
<name>A0A1Y6LS62_ZYMTR</name>
<evidence type="ECO:0000256" key="2">
    <source>
        <dbReference type="SAM" id="Phobius"/>
    </source>
</evidence>
<sequence length="507" mass="55769">MAINHFAEKDGFAYRSLRSRIGRVGIVLCQQILVWSALYIAASAIYTLAVGAVTTMEIPSTVMLLVASVLSLYYIALHNTTAHLQRKTRDQVQSQRVDNFRKMATFTLRVLMSLWLVTCLVSVTWTGARHPLCETGQSKGGIYPISPLDRGSTCIVNRVAILASVVALFASTVLFVLLRRVNEPFRCHLFGIVRESSLIPLHLPYIPTKRLTRYPTGSAMSFQCRSSQSLSRETFAPWNSAEFHQLPPIPSNNHNTNIHGLGIQTTRSSAPPLSLSPRTPLRSHTSLPIGPPPPSPLPPFPSYLPNSYWLPTPPPKPTHPPPRRPTRPDQTFDFDFVHSSTTDLLRPPPRALSADNLHILDRSLSRSSIYSRSTSGEARAVPALCSASSSGTLTTSSSASTLRQETLESPLKTMHVAETPQKVVLASLSNWDLVDVAALEAKMATMAPPVRLRSRSGVVTSCHVKDCWVESPNLGIGKAKSLRRAKSCKLVKVRRYGKESGVEHGMF</sequence>
<dbReference type="EMBL" id="LT882683">
    <property type="protein sequence ID" value="SMY27233.1"/>
    <property type="molecule type" value="Genomic_DNA"/>
</dbReference>